<dbReference type="PROSITE" id="PS51257">
    <property type="entry name" value="PROKAR_LIPOPROTEIN"/>
    <property type="match status" value="1"/>
</dbReference>
<evidence type="ECO:0000256" key="1">
    <source>
        <dbReference type="SAM" id="MobiDB-lite"/>
    </source>
</evidence>
<dbReference type="PANTHER" id="PTHR30619">
    <property type="entry name" value="DNA INTERNALIZATION/COMPETENCE PROTEIN COMEC/REC2"/>
    <property type="match status" value="1"/>
</dbReference>
<dbReference type="SUPFAM" id="SSF56281">
    <property type="entry name" value="Metallo-hydrolase/oxidoreductase"/>
    <property type="match status" value="1"/>
</dbReference>
<proteinExistence type="predicted"/>
<feature type="region of interest" description="Disordered" evidence="1">
    <location>
        <begin position="352"/>
        <end position="385"/>
    </location>
</feature>
<evidence type="ECO:0000259" key="2">
    <source>
        <dbReference type="SMART" id="SM00849"/>
    </source>
</evidence>
<dbReference type="EMBL" id="JBHSJG010000075">
    <property type="protein sequence ID" value="MFC4990513.1"/>
    <property type="molecule type" value="Genomic_DNA"/>
</dbReference>
<reference evidence="3 4" key="1">
    <citation type="journal article" date="2019" name="Int. J. Syst. Evol. Microbiol.">
        <title>The Global Catalogue of Microorganisms (GCM) 10K type strain sequencing project: providing services to taxonomists for standard genome sequencing and annotation.</title>
        <authorList>
            <consortium name="The Broad Institute Genomics Platform"/>
            <consortium name="The Broad Institute Genome Sequencing Center for Infectious Disease"/>
            <person name="Wu L."/>
            <person name="Ma J."/>
        </authorList>
    </citation>
    <scope>NUCLEOTIDE SEQUENCE [LARGE SCALE GENOMIC DNA]</scope>
    <source>
        <strain evidence="3 4">CGMCC 1.15824</strain>
    </source>
</reference>
<protein>
    <submittedName>
        <fullName evidence="3">ComEC/Rec2 family competence protein</fullName>
    </submittedName>
</protein>
<feature type="compositionally biased region" description="Polar residues" evidence="1">
    <location>
        <begin position="63"/>
        <end position="73"/>
    </location>
</feature>
<dbReference type="InterPro" id="IPR001279">
    <property type="entry name" value="Metallo-B-lactamas"/>
</dbReference>
<feature type="domain" description="Metallo-beta-lactamase" evidence="2">
    <location>
        <begin position="102"/>
        <end position="304"/>
    </location>
</feature>
<comment type="caution">
    <text evidence="3">The sequence shown here is derived from an EMBL/GenBank/DDBJ whole genome shotgun (WGS) entry which is preliminary data.</text>
</comment>
<gene>
    <name evidence="3" type="ORF">ACFPFO_22750</name>
</gene>
<keyword evidence="4" id="KW-1185">Reference proteome</keyword>
<dbReference type="Proteomes" id="UP001595925">
    <property type="component" value="Unassembled WGS sequence"/>
</dbReference>
<dbReference type="InterPro" id="IPR052159">
    <property type="entry name" value="Competence_DNA_uptake"/>
</dbReference>
<evidence type="ECO:0000313" key="4">
    <source>
        <dbReference type="Proteomes" id="UP001595925"/>
    </source>
</evidence>
<dbReference type="InterPro" id="IPR036866">
    <property type="entry name" value="RibonucZ/Hydroxyglut_hydro"/>
</dbReference>
<dbReference type="PANTHER" id="PTHR30619:SF1">
    <property type="entry name" value="RECOMBINATION PROTEIN 2"/>
    <property type="match status" value="1"/>
</dbReference>
<dbReference type="AlphaFoldDB" id="A0ABD5QLC5"/>
<dbReference type="SMART" id="SM00849">
    <property type="entry name" value="Lactamase_B"/>
    <property type="match status" value="1"/>
</dbReference>
<feature type="compositionally biased region" description="Low complexity" evidence="1">
    <location>
        <begin position="51"/>
        <end position="60"/>
    </location>
</feature>
<feature type="region of interest" description="Disordered" evidence="1">
    <location>
        <begin position="23"/>
        <end position="87"/>
    </location>
</feature>
<organism evidence="3 4">
    <name type="scientific">Saliphagus infecundisoli</name>
    <dbReference type="NCBI Taxonomy" id="1849069"/>
    <lineage>
        <taxon>Archaea</taxon>
        <taxon>Methanobacteriati</taxon>
        <taxon>Methanobacteriota</taxon>
        <taxon>Stenosarchaea group</taxon>
        <taxon>Halobacteria</taxon>
        <taxon>Halobacteriales</taxon>
        <taxon>Natrialbaceae</taxon>
        <taxon>Saliphagus</taxon>
    </lineage>
</organism>
<name>A0ABD5QLC5_9EURY</name>
<dbReference type="InterPro" id="IPR035681">
    <property type="entry name" value="ComA-like_MBL"/>
</dbReference>
<dbReference type="Pfam" id="PF00753">
    <property type="entry name" value="Lactamase_B"/>
    <property type="match status" value="1"/>
</dbReference>
<evidence type="ECO:0000313" key="3">
    <source>
        <dbReference type="EMBL" id="MFC4990513.1"/>
    </source>
</evidence>
<dbReference type="Gene3D" id="3.60.15.10">
    <property type="entry name" value="Ribonuclease Z/Hydroxyacylglutathione hydrolase-like"/>
    <property type="match status" value="1"/>
</dbReference>
<dbReference type="RefSeq" id="WP_224829954.1">
    <property type="nucleotide sequence ID" value="NZ_JAIVEF010000033.1"/>
</dbReference>
<sequence>MRQAVIVALVAVLLLFAGCADSAGQDATPQTDEGDTGTPPDSTETTETEEANTTSTPAESNDNESLNETPSSENETHLSENETAPSDEVNGELEIHHIDVGQADATLIIEPSGETMLIDSGDWRQGGEDVIAYLENQNVKRIDHLVSTHADADHIGGHDAIIEYYETEREGIGAVYDSGVTATSQTYERYLDAIEEHDVELLTVDENDSFVFGDTTVDVLNPPAGDSGSDKQYNSISLTIEFGEFSYLTTGDAEADAEERMADEYGAALESDVYQAGHHGSSTSSTEPFMNQVNPDVAIISSAYDSQYGHPSESVLEDYAAREIETYWTGVHGTIVLTSDGGDYTLETEHEFSTDAEDLLEEKPAEESQEQIAPPIHMDAPPVTP</sequence>
<accession>A0ABD5QLC5</accession>
<dbReference type="CDD" id="cd07731">
    <property type="entry name" value="ComA-like_MBL-fold"/>
    <property type="match status" value="1"/>
</dbReference>